<dbReference type="Proteomes" id="UP000823914">
    <property type="component" value="Unassembled WGS sequence"/>
</dbReference>
<dbReference type="AlphaFoldDB" id="A0A9E2L3C0"/>
<organism evidence="4 5">
    <name type="scientific">Candidatus Treponema excrementipullorum</name>
    <dbReference type="NCBI Taxonomy" id="2838768"/>
    <lineage>
        <taxon>Bacteria</taxon>
        <taxon>Pseudomonadati</taxon>
        <taxon>Spirochaetota</taxon>
        <taxon>Spirochaetia</taxon>
        <taxon>Spirochaetales</taxon>
        <taxon>Treponemataceae</taxon>
        <taxon>Treponema</taxon>
    </lineage>
</organism>
<feature type="domain" description="Alpha/beta hydrolase fold-3" evidence="3">
    <location>
        <begin position="83"/>
        <end position="291"/>
    </location>
</feature>
<dbReference type="InterPro" id="IPR050300">
    <property type="entry name" value="GDXG_lipolytic_enzyme"/>
</dbReference>
<dbReference type="PANTHER" id="PTHR48081:SF30">
    <property type="entry name" value="ACETYL-HYDROLASE LIPR-RELATED"/>
    <property type="match status" value="1"/>
</dbReference>
<protein>
    <submittedName>
        <fullName evidence="4">Alpha/beta hydrolase</fullName>
    </submittedName>
</protein>
<evidence type="ECO:0000256" key="2">
    <source>
        <dbReference type="ARBA" id="ARBA00022801"/>
    </source>
</evidence>
<dbReference type="Gene3D" id="3.40.50.1820">
    <property type="entry name" value="alpha/beta hydrolase"/>
    <property type="match status" value="1"/>
</dbReference>
<dbReference type="EMBL" id="JAHLFV010000235">
    <property type="protein sequence ID" value="MBU3850944.1"/>
    <property type="molecule type" value="Genomic_DNA"/>
</dbReference>
<keyword evidence="2 4" id="KW-0378">Hydrolase</keyword>
<gene>
    <name evidence="4" type="ORF">IAA16_10290</name>
</gene>
<evidence type="ECO:0000256" key="1">
    <source>
        <dbReference type="ARBA" id="ARBA00010515"/>
    </source>
</evidence>
<comment type="similarity">
    <text evidence="1">Belongs to the 'GDXG' lipolytic enzyme family.</text>
</comment>
<accession>A0A9E2L3C0</accession>
<dbReference type="SUPFAM" id="SSF53474">
    <property type="entry name" value="alpha/beta-Hydrolases"/>
    <property type="match status" value="1"/>
</dbReference>
<evidence type="ECO:0000259" key="3">
    <source>
        <dbReference type="Pfam" id="PF07859"/>
    </source>
</evidence>
<dbReference type="PANTHER" id="PTHR48081">
    <property type="entry name" value="AB HYDROLASE SUPERFAMILY PROTEIN C4A8.06C"/>
    <property type="match status" value="1"/>
</dbReference>
<dbReference type="InterPro" id="IPR013094">
    <property type="entry name" value="AB_hydrolase_3"/>
</dbReference>
<reference evidence="4" key="2">
    <citation type="submission" date="2021-04" db="EMBL/GenBank/DDBJ databases">
        <authorList>
            <person name="Gilroy R."/>
        </authorList>
    </citation>
    <scope>NUCLEOTIDE SEQUENCE</scope>
    <source>
        <strain evidence="4">Gambia15-2214</strain>
    </source>
</reference>
<dbReference type="Pfam" id="PF07859">
    <property type="entry name" value="Abhydrolase_3"/>
    <property type="match status" value="1"/>
</dbReference>
<name>A0A9E2L3C0_9SPIR</name>
<evidence type="ECO:0000313" key="5">
    <source>
        <dbReference type="Proteomes" id="UP000823914"/>
    </source>
</evidence>
<sequence>MRFSAYSAEKGGGAGKIDMKNAVKKLQTLIFPPKITPEQFRHKIEETFSTVHIPSRVECEEKHIGNVPCLVLTPEIASSNRVVIYIHGGSFIGGSSKAWRSFCASFAAEASSKTIVPDFRLAPQSPYPGALEDVQVVFREIHSAVVQNRESSSSIIIAADGSGASIALALVQSMKENYRSAIRNIILFSPWLDLTYDLKNISDKKGSDGLVTVDSLIRSGELYTYRDNLSHPLISPLYISPEKLEKFPPVYMQCGGKELLLPKYQAFHQLLTQHGVDSVLDLWPDMIFMFQMAHEFIPQAHLAIQRVGRYIQNYKKEKD</sequence>
<dbReference type="InterPro" id="IPR029058">
    <property type="entry name" value="AB_hydrolase_fold"/>
</dbReference>
<proteinExistence type="inferred from homology"/>
<reference evidence="4" key="1">
    <citation type="journal article" date="2021" name="PeerJ">
        <title>Extensive microbial diversity within the chicken gut microbiome revealed by metagenomics and culture.</title>
        <authorList>
            <person name="Gilroy R."/>
            <person name="Ravi A."/>
            <person name="Getino M."/>
            <person name="Pursley I."/>
            <person name="Horton D.L."/>
            <person name="Alikhan N.F."/>
            <person name="Baker D."/>
            <person name="Gharbi K."/>
            <person name="Hall N."/>
            <person name="Watson M."/>
            <person name="Adriaenssens E.M."/>
            <person name="Foster-Nyarko E."/>
            <person name="Jarju S."/>
            <person name="Secka A."/>
            <person name="Antonio M."/>
            <person name="Oren A."/>
            <person name="Chaudhuri R.R."/>
            <person name="La Ragione R."/>
            <person name="Hildebrand F."/>
            <person name="Pallen M.J."/>
        </authorList>
    </citation>
    <scope>NUCLEOTIDE SEQUENCE</scope>
    <source>
        <strain evidence="4">Gambia15-2214</strain>
    </source>
</reference>
<evidence type="ECO:0000313" key="4">
    <source>
        <dbReference type="EMBL" id="MBU3850944.1"/>
    </source>
</evidence>
<dbReference type="GO" id="GO:0004806">
    <property type="term" value="F:triacylglycerol lipase activity"/>
    <property type="evidence" value="ECO:0007669"/>
    <property type="project" value="TreeGrafter"/>
</dbReference>
<comment type="caution">
    <text evidence="4">The sequence shown here is derived from an EMBL/GenBank/DDBJ whole genome shotgun (WGS) entry which is preliminary data.</text>
</comment>